<dbReference type="EMBL" id="AP026830">
    <property type="protein sequence ID" value="BDR92168.1"/>
    <property type="molecule type" value="Genomic_DNA"/>
</dbReference>
<dbReference type="OrthoDB" id="25082at2157"/>
<reference evidence="2" key="1">
    <citation type="journal article" date="2014" name="Int. J. Syst. Evol. Microbiol.">
        <title>Complete genome sequence of Corynebacterium casei LMG S-19264T (=DSM 44701T), isolated from a smear-ripened cheese.</title>
        <authorList>
            <consortium name="US DOE Joint Genome Institute (JGI-PGF)"/>
            <person name="Walter F."/>
            <person name="Albersmeier A."/>
            <person name="Kalinowski J."/>
            <person name="Ruckert C."/>
        </authorList>
    </citation>
    <scope>NUCLEOTIDE SEQUENCE</scope>
    <source>
        <strain evidence="2">JCM 11219</strain>
    </source>
</reference>
<accession>A0A830E3J6</accession>
<dbReference type="Proteomes" id="UP000657075">
    <property type="component" value="Unassembled WGS sequence"/>
</dbReference>
<reference evidence="2" key="2">
    <citation type="submission" date="2020-09" db="EMBL/GenBank/DDBJ databases">
        <authorList>
            <person name="Sun Q."/>
            <person name="Ohkuma M."/>
        </authorList>
    </citation>
    <scope>NUCLEOTIDE SEQUENCE</scope>
    <source>
        <strain evidence="2">JCM 11219</strain>
    </source>
</reference>
<name>A0A830E3J6_9CREN</name>
<reference evidence="1" key="4">
    <citation type="journal article" date="2023" name="Microbiol. Resour. Announc.">
        <title>Complete Genome Sequence of Vulcanisaeta souniana Strain IC-059, a Hyperthermophilic Archaeon Isolated from Hot Spring Water in Japan.</title>
        <authorList>
            <person name="Kato S."/>
            <person name="Itoh T."/>
            <person name="Wu L."/>
            <person name="Ma J."/>
            <person name="Ohkuma M."/>
        </authorList>
    </citation>
    <scope>NUCLEOTIDE SEQUENCE</scope>
    <source>
        <strain evidence="1">JCM 11219</strain>
    </source>
</reference>
<dbReference type="Proteomes" id="UP001060771">
    <property type="component" value="Chromosome"/>
</dbReference>
<evidence type="ECO:0000313" key="3">
    <source>
        <dbReference type="Proteomes" id="UP000657075"/>
    </source>
</evidence>
<keyword evidence="4" id="KW-1185">Reference proteome</keyword>
<reference evidence="4" key="3">
    <citation type="submission" date="2022-09" db="EMBL/GenBank/DDBJ databases">
        <title>Complete genome sequence of Vulcanisaeta souniana.</title>
        <authorList>
            <person name="Kato S."/>
            <person name="Itoh T."/>
            <person name="Ohkuma M."/>
        </authorList>
    </citation>
    <scope>NUCLEOTIDE SEQUENCE [LARGE SCALE GENOMIC DNA]</scope>
    <source>
        <strain evidence="4">JCM 11219</strain>
    </source>
</reference>
<dbReference type="RefSeq" id="WP_054843077.1">
    <property type="nucleotide sequence ID" value="NZ_AP026830.1"/>
</dbReference>
<dbReference type="AlphaFoldDB" id="A0A830E3J6"/>
<evidence type="ECO:0000313" key="2">
    <source>
        <dbReference type="EMBL" id="GGI67400.1"/>
    </source>
</evidence>
<organism evidence="2 3">
    <name type="scientific">Vulcanisaeta souniana JCM 11219</name>
    <dbReference type="NCBI Taxonomy" id="1293586"/>
    <lineage>
        <taxon>Archaea</taxon>
        <taxon>Thermoproteota</taxon>
        <taxon>Thermoprotei</taxon>
        <taxon>Thermoproteales</taxon>
        <taxon>Thermoproteaceae</taxon>
        <taxon>Vulcanisaeta</taxon>
    </lineage>
</organism>
<dbReference type="EMBL" id="BMNM01000001">
    <property type="protein sequence ID" value="GGI67400.1"/>
    <property type="molecule type" value="Genomic_DNA"/>
</dbReference>
<protein>
    <submittedName>
        <fullName evidence="2">Uncharacterized protein</fullName>
    </submittedName>
</protein>
<sequence>MTNIYMGRNSCYAVNEGMYVTSGPMDLGRVAAHLFLHLRDFRRGWTYDHDCKRIDMDKELFEARCRYLVRICRDQGLGDCDSAEDLVNDVVRTLKLPKWAEEMAVRNIIRIKSITDFST</sequence>
<evidence type="ECO:0000313" key="1">
    <source>
        <dbReference type="EMBL" id="BDR92168.1"/>
    </source>
</evidence>
<gene>
    <name evidence="2" type="ORF">GCM10007112_00480</name>
    <name evidence="1" type="ORF">Vsou_12610</name>
</gene>
<proteinExistence type="predicted"/>
<evidence type="ECO:0000313" key="4">
    <source>
        <dbReference type="Proteomes" id="UP001060771"/>
    </source>
</evidence>
<dbReference type="GeneID" id="76206807"/>